<name>A0ABW5CG73_9PROT</name>
<evidence type="ECO:0000313" key="3">
    <source>
        <dbReference type="EMBL" id="MFD2234973.1"/>
    </source>
</evidence>
<gene>
    <name evidence="3" type="ORF">ACFSNB_14260</name>
</gene>
<protein>
    <submittedName>
        <fullName evidence="3">Uncharacterized protein</fullName>
    </submittedName>
</protein>
<sequence length="220" mass="22923">MNRCRSRSFRSRRPAWAAALALALAASPALAEDPAGPAPGESGGGGGGGGGNVLTERLLMTPLAGWKKGGATSSRSVVVTHLLPAGQSTEDWTEMVTIQVIADARTDARTVVNRVAEASRSGCDVAGPSPISEGVLNNYPVATMTVTCNRGHQSGKGGLVAVKAIRGRQALFVVERLWRGAPFGPSDPVPVPTEVLQDWALFLRAVSVCDEADPRHHPCP</sequence>
<feature type="region of interest" description="Disordered" evidence="1">
    <location>
        <begin position="32"/>
        <end position="53"/>
    </location>
</feature>
<accession>A0ABW5CG73</accession>
<dbReference type="EMBL" id="JBHUIY010000032">
    <property type="protein sequence ID" value="MFD2234973.1"/>
    <property type="molecule type" value="Genomic_DNA"/>
</dbReference>
<organism evidence="3 4">
    <name type="scientific">Phaeospirillum tilakii</name>
    <dbReference type="NCBI Taxonomy" id="741673"/>
    <lineage>
        <taxon>Bacteria</taxon>
        <taxon>Pseudomonadati</taxon>
        <taxon>Pseudomonadota</taxon>
        <taxon>Alphaproteobacteria</taxon>
        <taxon>Rhodospirillales</taxon>
        <taxon>Rhodospirillaceae</taxon>
        <taxon>Phaeospirillum</taxon>
    </lineage>
</organism>
<keyword evidence="4" id="KW-1185">Reference proteome</keyword>
<feature type="chain" id="PRO_5046873405" evidence="2">
    <location>
        <begin position="32"/>
        <end position="220"/>
    </location>
</feature>
<feature type="compositionally biased region" description="Gly residues" evidence="1">
    <location>
        <begin position="41"/>
        <end position="52"/>
    </location>
</feature>
<evidence type="ECO:0000313" key="4">
    <source>
        <dbReference type="Proteomes" id="UP001597296"/>
    </source>
</evidence>
<proteinExistence type="predicted"/>
<feature type="signal peptide" evidence="2">
    <location>
        <begin position="1"/>
        <end position="31"/>
    </location>
</feature>
<evidence type="ECO:0000256" key="1">
    <source>
        <dbReference type="SAM" id="MobiDB-lite"/>
    </source>
</evidence>
<evidence type="ECO:0000256" key="2">
    <source>
        <dbReference type="SAM" id="SignalP"/>
    </source>
</evidence>
<dbReference type="Proteomes" id="UP001597296">
    <property type="component" value="Unassembled WGS sequence"/>
</dbReference>
<reference evidence="4" key="1">
    <citation type="journal article" date="2019" name="Int. J. Syst. Evol. Microbiol.">
        <title>The Global Catalogue of Microorganisms (GCM) 10K type strain sequencing project: providing services to taxonomists for standard genome sequencing and annotation.</title>
        <authorList>
            <consortium name="The Broad Institute Genomics Platform"/>
            <consortium name="The Broad Institute Genome Sequencing Center for Infectious Disease"/>
            <person name="Wu L."/>
            <person name="Ma J."/>
        </authorList>
    </citation>
    <scope>NUCLEOTIDE SEQUENCE [LARGE SCALE GENOMIC DNA]</scope>
    <source>
        <strain evidence="4">KCTC 15012</strain>
    </source>
</reference>
<comment type="caution">
    <text evidence="3">The sequence shown here is derived from an EMBL/GenBank/DDBJ whole genome shotgun (WGS) entry which is preliminary data.</text>
</comment>
<keyword evidence="2" id="KW-0732">Signal</keyword>
<dbReference type="RefSeq" id="WP_377317715.1">
    <property type="nucleotide sequence ID" value="NZ_JBHUIY010000032.1"/>
</dbReference>